<evidence type="ECO:0000313" key="2">
    <source>
        <dbReference type="EMBL" id="MQS52889.1"/>
    </source>
</evidence>
<protein>
    <recommendedName>
        <fullName evidence="5">YtxH domain-containing protein</fullName>
    </recommendedName>
</protein>
<dbReference type="RefSeq" id="WP_125704977.1">
    <property type="nucleotide sequence ID" value="NZ_JBHTOO010000028.1"/>
</dbReference>
<name>A0A5P0ZII7_9LACO</name>
<dbReference type="EMBL" id="VDFM01000009">
    <property type="protein sequence ID" value="MQS52889.1"/>
    <property type="molecule type" value="Genomic_DNA"/>
</dbReference>
<dbReference type="EMBL" id="VDFN01000003">
    <property type="protein sequence ID" value="MQS44775.1"/>
    <property type="molecule type" value="Genomic_DNA"/>
</dbReference>
<dbReference type="OrthoDB" id="2324868at2"/>
<reference evidence="1" key="2">
    <citation type="submission" date="2019-05" db="EMBL/GenBank/DDBJ databases">
        <authorList>
            <person name="Schuster J.A."/>
            <person name="Ehrmann M.A."/>
        </authorList>
    </citation>
    <scope>NUCLEOTIDE SEQUENCE</scope>
    <source>
        <strain evidence="1">TMW 1.2098</strain>
    </source>
</reference>
<dbReference type="Proteomes" id="UP000380386">
    <property type="component" value="Unassembled WGS sequence"/>
</dbReference>
<evidence type="ECO:0000313" key="3">
    <source>
        <dbReference type="Proteomes" id="UP000380386"/>
    </source>
</evidence>
<gene>
    <name evidence="2" type="ORF">FHL02_07635</name>
    <name evidence="1" type="ORF">FHL03_04670</name>
</gene>
<comment type="caution">
    <text evidence="2">The sequence shown here is derived from an EMBL/GenBank/DDBJ whole genome shotgun (WGS) entry which is preliminary data.</text>
</comment>
<sequence>MKKRRFLVGVILGSVAGYFASRYLVSESGQKVLENIKTIRSDFNNGGMGLADKNNLINNFNEKTDALKDTMIDKAQKYADDEDTTDIVFDEKDIKNTDDKKD</sequence>
<reference evidence="3 4" key="1">
    <citation type="journal article" date="2019" name="Syst. Appl. Microbiol.">
        <title>Polyphasic characterization of two novel Lactobacillus spp. isolated from blown salami packages: Description of Lactobacillus halodurans sp. nov. and Lactobacillus salsicarnum sp. nov.</title>
        <authorList>
            <person name="Schuster J.A."/>
            <person name="Klingl A."/>
            <person name="Vogel R.F."/>
            <person name="Ehrmann M.A."/>
        </authorList>
    </citation>
    <scope>NUCLEOTIDE SEQUENCE [LARGE SCALE GENOMIC DNA]</scope>
    <source>
        <strain evidence="1 4">TMW 1.2098</strain>
        <strain evidence="2 3">TMW 1.2118</strain>
    </source>
</reference>
<accession>A0A5P0ZII7</accession>
<evidence type="ECO:0008006" key="5">
    <source>
        <dbReference type="Google" id="ProtNLM"/>
    </source>
</evidence>
<evidence type="ECO:0000313" key="4">
    <source>
        <dbReference type="Proteomes" id="UP000436655"/>
    </source>
</evidence>
<keyword evidence="4" id="KW-1185">Reference proteome</keyword>
<proteinExistence type="predicted"/>
<organism evidence="2 3">
    <name type="scientific">Companilactobacillus mishanensis</name>
    <dbReference type="NCBI Taxonomy" id="2486008"/>
    <lineage>
        <taxon>Bacteria</taxon>
        <taxon>Bacillati</taxon>
        <taxon>Bacillota</taxon>
        <taxon>Bacilli</taxon>
        <taxon>Lactobacillales</taxon>
        <taxon>Lactobacillaceae</taxon>
        <taxon>Companilactobacillus</taxon>
    </lineage>
</organism>
<evidence type="ECO:0000313" key="1">
    <source>
        <dbReference type="EMBL" id="MQS44775.1"/>
    </source>
</evidence>
<dbReference type="AlphaFoldDB" id="A0A5P0ZII7"/>
<dbReference type="Proteomes" id="UP000436655">
    <property type="component" value="Unassembled WGS sequence"/>
</dbReference>